<comment type="caution">
    <text evidence="1">The sequence shown here is derived from an EMBL/GenBank/DDBJ whole genome shotgun (WGS) entry which is preliminary data.</text>
</comment>
<accession>A0ACB6RID0</accession>
<name>A0ACB6RID0_9PLEO</name>
<proteinExistence type="predicted"/>
<sequence length="185" mass="21672">MLNLWLWPAILTLLTLLTHHRQTLTFLEVHHRTRTRGPRVQHLSISNIQLIHSSCPNLKVLVFDLHRRSDSLPKDLDHFRPLPEAVSNMSLYTLRIHIDIGLERLGYPEWHLLIPPFGFSKEAKLQFLPPVHTQVWMAGRSEPYTPESPETEIRPFIEGIWRAVFGRKDLLESKELMAQFEEGNY</sequence>
<reference evidence="1" key="1">
    <citation type="journal article" date="2020" name="Stud. Mycol.">
        <title>101 Dothideomycetes genomes: a test case for predicting lifestyles and emergence of pathogens.</title>
        <authorList>
            <person name="Haridas S."/>
            <person name="Albert R."/>
            <person name="Binder M."/>
            <person name="Bloem J."/>
            <person name="Labutti K."/>
            <person name="Salamov A."/>
            <person name="Andreopoulos B."/>
            <person name="Baker S."/>
            <person name="Barry K."/>
            <person name="Bills G."/>
            <person name="Bluhm B."/>
            <person name="Cannon C."/>
            <person name="Castanera R."/>
            <person name="Culley D."/>
            <person name="Daum C."/>
            <person name="Ezra D."/>
            <person name="Gonzalez J."/>
            <person name="Henrissat B."/>
            <person name="Kuo A."/>
            <person name="Liang C."/>
            <person name="Lipzen A."/>
            <person name="Lutzoni F."/>
            <person name="Magnuson J."/>
            <person name="Mondo S."/>
            <person name="Nolan M."/>
            <person name="Ohm R."/>
            <person name="Pangilinan J."/>
            <person name="Park H.-J."/>
            <person name="Ramirez L."/>
            <person name="Alfaro M."/>
            <person name="Sun H."/>
            <person name="Tritt A."/>
            <person name="Yoshinaga Y."/>
            <person name="Zwiers L.-H."/>
            <person name="Turgeon B."/>
            <person name="Goodwin S."/>
            <person name="Spatafora J."/>
            <person name="Crous P."/>
            <person name="Grigoriev I."/>
        </authorList>
    </citation>
    <scope>NUCLEOTIDE SEQUENCE</scope>
    <source>
        <strain evidence="1">ATCC 200398</strain>
    </source>
</reference>
<organism evidence="1 2">
    <name type="scientific">Lindgomyces ingoldianus</name>
    <dbReference type="NCBI Taxonomy" id="673940"/>
    <lineage>
        <taxon>Eukaryota</taxon>
        <taxon>Fungi</taxon>
        <taxon>Dikarya</taxon>
        <taxon>Ascomycota</taxon>
        <taxon>Pezizomycotina</taxon>
        <taxon>Dothideomycetes</taxon>
        <taxon>Pleosporomycetidae</taxon>
        <taxon>Pleosporales</taxon>
        <taxon>Lindgomycetaceae</taxon>
        <taxon>Lindgomyces</taxon>
    </lineage>
</organism>
<dbReference type="EMBL" id="MU003492">
    <property type="protein sequence ID" value="KAF2478272.1"/>
    <property type="molecule type" value="Genomic_DNA"/>
</dbReference>
<dbReference type="Proteomes" id="UP000799755">
    <property type="component" value="Unassembled WGS sequence"/>
</dbReference>
<keyword evidence="2" id="KW-1185">Reference proteome</keyword>
<protein>
    <submittedName>
        <fullName evidence="1">Uncharacterized protein</fullName>
    </submittedName>
</protein>
<evidence type="ECO:0000313" key="2">
    <source>
        <dbReference type="Proteomes" id="UP000799755"/>
    </source>
</evidence>
<gene>
    <name evidence="1" type="ORF">BDR25DRAFT_9389</name>
</gene>
<evidence type="ECO:0000313" key="1">
    <source>
        <dbReference type="EMBL" id="KAF2478272.1"/>
    </source>
</evidence>